<feature type="transmembrane region" description="Helical" evidence="1">
    <location>
        <begin position="41"/>
        <end position="60"/>
    </location>
</feature>
<evidence type="ECO:0000313" key="3">
    <source>
        <dbReference type="Proteomes" id="UP001239795"/>
    </source>
</evidence>
<evidence type="ECO:0000313" key="2">
    <source>
        <dbReference type="EMBL" id="KAK1451637.1"/>
    </source>
</evidence>
<organism evidence="2 3">
    <name type="scientific">Colletotrichum melonis</name>
    <dbReference type="NCBI Taxonomy" id="1209925"/>
    <lineage>
        <taxon>Eukaryota</taxon>
        <taxon>Fungi</taxon>
        <taxon>Dikarya</taxon>
        <taxon>Ascomycota</taxon>
        <taxon>Pezizomycotina</taxon>
        <taxon>Sordariomycetes</taxon>
        <taxon>Hypocreomycetidae</taxon>
        <taxon>Glomerellales</taxon>
        <taxon>Glomerellaceae</taxon>
        <taxon>Colletotrichum</taxon>
        <taxon>Colletotrichum acutatum species complex</taxon>
    </lineage>
</organism>
<feature type="non-terminal residue" evidence="2">
    <location>
        <position position="1"/>
    </location>
</feature>
<dbReference type="Proteomes" id="UP001239795">
    <property type="component" value="Unassembled WGS sequence"/>
</dbReference>
<dbReference type="EMBL" id="MLGG01000046">
    <property type="protein sequence ID" value="KAK1451637.1"/>
    <property type="molecule type" value="Genomic_DNA"/>
</dbReference>
<gene>
    <name evidence="2" type="ORF">CMEL01_06211</name>
</gene>
<comment type="caution">
    <text evidence="2">The sequence shown here is derived from an EMBL/GenBank/DDBJ whole genome shotgun (WGS) entry which is preliminary data.</text>
</comment>
<protein>
    <submittedName>
        <fullName evidence="2">Uncharacterized protein</fullName>
    </submittedName>
</protein>
<keyword evidence="1" id="KW-1133">Transmembrane helix</keyword>
<feature type="transmembrane region" description="Helical" evidence="1">
    <location>
        <begin position="7"/>
        <end position="29"/>
    </location>
</feature>
<proteinExistence type="predicted"/>
<keyword evidence="3" id="KW-1185">Reference proteome</keyword>
<keyword evidence="1" id="KW-0472">Membrane</keyword>
<name>A0AAI9U6T0_9PEZI</name>
<keyword evidence="1" id="KW-0812">Transmembrane</keyword>
<evidence type="ECO:0000256" key="1">
    <source>
        <dbReference type="SAM" id="Phobius"/>
    </source>
</evidence>
<dbReference type="AlphaFoldDB" id="A0AAI9U6T0"/>
<accession>A0AAI9U6T0</accession>
<reference evidence="2 3" key="1">
    <citation type="submission" date="2016-10" db="EMBL/GenBank/DDBJ databases">
        <title>The genome sequence of Colletotrichum fioriniae PJ7.</title>
        <authorList>
            <person name="Baroncelli R."/>
        </authorList>
    </citation>
    <scope>NUCLEOTIDE SEQUENCE [LARGE SCALE GENOMIC DNA]</scope>
    <source>
        <strain evidence="2">Col 31</strain>
    </source>
</reference>
<sequence>SPYVLNLFFPWSTTTASAPLFYIVLPVPFKPHWSYRTHLLSLYQLSSLFLFFDTIMSLALSRRYLCPAWVPRKPEGRQVKGR</sequence>